<dbReference type="PANTHER" id="PTHR20898">
    <property type="entry name" value="DAEDALUS ON 3-RELATED-RELATED"/>
    <property type="match status" value="1"/>
</dbReference>
<gene>
    <name evidence="1" type="ORF">HERILL_LOCUS12365</name>
</gene>
<organism evidence="1 2">
    <name type="scientific">Hermetia illucens</name>
    <name type="common">Black soldier fly</name>
    <dbReference type="NCBI Taxonomy" id="343691"/>
    <lineage>
        <taxon>Eukaryota</taxon>
        <taxon>Metazoa</taxon>
        <taxon>Ecdysozoa</taxon>
        <taxon>Arthropoda</taxon>
        <taxon>Hexapoda</taxon>
        <taxon>Insecta</taxon>
        <taxon>Pterygota</taxon>
        <taxon>Neoptera</taxon>
        <taxon>Endopterygota</taxon>
        <taxon>Diptera</taxon>
        <taxon>Brachycera</taxon>
        <taxon>Stratiomyomorpha</taxon>
        <taxon>Stratiomyidae</taxon>
        <taxon>Hermetiinae</taxon>
        <taxon>Hermetia</taxon>
    </lineage>
</organism>
<dbReference type="Proteomes" id="UP000594454">
    <property type="component" value="Chromosome 5"/>
</dbReference>
<keyword evidence="2" id="KW-1185">Reference proteome</keyword>
<evidence type="ECO:0000313" key="1">
    <source>
        <dbReference type="EMBL" id="CAD7089839.1"/>
    </source>
</evidence>
<dbReference type="EMBL" id="LR899013">
    <property type="protein sequence ID" value="CAD7089839.1"/>
    <property type="molecule type" value="Genomic_DNA"/>
</dbReference>
<dbReference type="AlphaFoldDB" id="A0A7R8UZ75"/>
<dbReference type="PANTHER" id="PTHR20898:SF0">
    <property type="entry name" value="DAEDALUS ON 3-RELATED"/>
    <property type="match status" value="1"/>
</dbReference>
<dbReference type="InterPro" id="IPR010512">
    <property type="entry name" value="DUF1091"/>
</dbReference>
<dbReference type="Pfam" id="PF06477">
    <property type="entry name" value="DUF1091"/>
    <property type="match status" value="1"/>
</dbReference>
<accession>A0A7R8UZ75</accession>
<dbReference type="FunCoup" id="A0A7R8UZ75">
    <property type="interactions" value="6"/>
</dbReference>
<protein>
    <submittedName>
        <fullName evidence="1">Uncharacterized protein</fullName>
    </submittedName>
</protein>
<reference evidence="1 2" key="1">
    <citation type="submission" date="2020-11" db="EMBL/GenBank/DDBJ databases">
        <authorList>
            <person name="Wallbank WR R."/>
            <person name="Pardo Diaz C."/>
            <person name="Kozak K."/>
            <person name="Martin S."/>
            <person name="Jiggins C."/>
            <person name="Moest M."/>
            <person name="Warren A I."/>
            <person name="Generalovic N T."/>
            <person name="Byers J.R.P. K."/>
            <person name="Montejo-Kovacevich G."/>
            <person name="Yen C E."/>
        </authorList>
    </citation>
    <scope>NUCLEOTIDE SEQUENCE [LARGE SCALE GENOMIC DNA]</scope>
</reference>
<evidence type="ECO:0000313" key="2">
    <source>
        <dbReference type="Proteomes" id="UP000594454"/>
    </source>
</evidence>
<proteinExistence type="predicted"/>
<sequence>MHNITINVLPKVSLNDIYFKMSFYQKISTGYRRLILSIEDHFCGFLNGTSQSFIIRMIWPFLKTCGNLDHKCPFTGYVYLHNVVVKSDYFPPALPEGQGKFEIHIRNGPKRVSIIKLILFLEIKPKGAAILNF</sequence>
<name>A0A7R8UZ75_HERIL</name>
<dbReference type="InParanoid" id="A0A7R8UZ75"/>